<organism evidence="2 3">
    <name type="scientific">Choiromyces venosus 120613-1</name>
    <dbReference type="NCBI Taxonomy" id="1336337"/>
    <lineage>
        <taxon>Eukaryota</taxon>
        <taxon>Fungi</taxon>
        <taxon>Dikarya</taxon>
        <taxon>Ascomycota</taxon>
        <taxon>Pezizomycotina</taxon>
        <taxon>Pezizomycetes</taxon>
        <taxon>Pezizales</taxon>
        <taxon>Tuberaceae</taxon>
        <taxon>Choiromyces</taxon>
    </lineage>
</organism>
<name>A0A3N4JDE0_9PEZI</name>
<evidence type="ECO:0000256" key="1">
    <source>
        <dbReference type="SAM" id="MobiDB-lite"/>
    </source>
</evidence>
<feature type="compositionally biased region" description="Polar residues" evidence="1">
    <location>
        <begin position="57"/>
        <end position="70"/>
    </location>
</feature>
<protein>
    <submittedName>
        <fullName evidence="2">Uncharacterized protein</fullName>
    </submittedName>
</protein>
<sequence length="123" mass="14034">MKTQLQLLDWISWNVANMAVLGEKSETAHHFCHRPRAHGISINDPPPRHRRQHSITKHNPNPRASSVSRRTISHKTTSRTTHPHLPTTNPAHHTLPYKKEYPAFHPIPSQIAQSSVCARARDN</sequence>
<evidence type="ECO:0000313" key="3">
    <source>
        <dbReference type="Proteomes" id="UP000276215"/>
    </source>
</evidence>
<reference evidence="2 3" key="1">
    <citation type="journal article" date="2018" name="Nat. Ecol. Evol.">
        <title>Pezizomycetes genomes reveal the molecular basis of ectomycorrhizal truffle lifestyle.</title>
        <authorList>
            <person name="Murat C."/>
            <person name="Payen T."/>
            <person name="Noel B."/>
            <person name="Kuo A."/>
            <person name="Morin E."/>
            <person name="Chen J."/>
            <person name="Kohler A."/>
            <person name="Krizsan K."/>
            <person name="Balestrini R."/>
            <person name="Da Silva C."/>
            <person name="Montanini B."/>
            <person name="Hainaut M."/>
            <person name="Levati E."/>
            <person name="Barry K.W."/>
            <person name="Belfiori B."/>
            <person name="Cichocki N."/>
            <person name="Clum A."/>
            <person name="Dockter R.B."/>
            <person name="Fauchery L."/>
            <person name="Guy J."/>
            <person name="Iotti M."/>
            <person name="Le Tacon F."/>
            <person name="Lindquist E.A."/>
            <person name="Lipzen A."/>
            <person name="Malagnac F."/>
            <person name="Mello A."/>
            <person name="Molinier V."/>
            <person name="Miyauchi S."/>
            <person name="Poulain J."/>
            <person name="Riccioni C."/>
            <person name="Rubini A."/>
            <person name="Sitrit Y."/>
            <person name="Splivallo R."/>
            <person name="Traeger S."/>
            <person name="Wang M."/>
            <person name="Zifcakova L."/>
            <person name="Wipf D."/>
            <person name="Zambonelli A."/>
            <person name="Paolocci F."/>
            <person name="Nowrousian M."/>
            <person name="Ottonello S."/>
            <person name="Baldrian P."/>
            <person name="Spatafora J.W."/>
            <person name="Henrissat B."/>
            <person name="Nagy L.G."/>
            <person name="Aury J.M."/>
            <person name="Wincker P."/>
            <person name="Grigoriev I.V."/>
            <person name="Bonfante P."/>
            <person name="Martin F.M."/>
        </authorList>
    </citation>
    <scope>NUCLEOTIDE SEQUENCE [LARGE SCALE GENOMIC DNA]</scope>
    <source>
        <strain evidence="2 3">120613-1</strain>
    </source>
</reference>
<dbReference type="Proteomes" id="UP000276215">
    <property type="component" value="Unassembled WGS sequence"/>
</dbReference>
<feature type="compositionally biased region" description="Polar residues" evidence="1">
    <location>
        <begin position="78"/>
        <end position="91"/>
    </location>
</feature>
<accession>A0A3N4JDE0</accession>
<evidence type="ECO:0000313" key="2">
    <source>
        <dbReference type="EMBL" id="RPA96272.1"/>
    </source>
</evidence>
<gene>
    <name evidence="2" type="ORF">L873DRAFT_1244308</name>
</gene>
<feature type="region of interest" description="Disordered" evidence="1">
    <location>
        <begin position="34"/>
        <end position="106"/>
    </location>
</feature>
<keyword evidence="3" id="KW-1185">Reference proteome</keyword>
<dbReference type="EMBL" id="ML120416">
    <property type="protein sequence ID" value="RPA96272.1"/>
    <property type="molecule type" value="Genomic_DNA"/>
</dbReference>
<proteinExistence type="predicted"/>
<dbReference type="AlphaFoldDB" id="A0A3N4JDE0"/>